<evidence type="ECO:0000313" key="2">
    <source>
        <dbReference type="Proteomes" id="UP000280434"/>
    </source>
</evidence>
<keyword evidence="2" id="KW-1185">Reference proteome</keyword>
<reference evidence="1 2" key="1">
    <citation type="submission" date="2018-10" db="EMBL/GenBank/DDBJ databases">
        <title>Paraburkholderia sp. 7MK8-2, isolated from soil.</title>
        <authorList>
            <person name="Gao Z.-H."/>
            <person name="Qiu L.-H."/>
        </authorList>
    </citation>
    <scope>NUCLEOTIDE SEQUENCE [LARGE SCALE GENOMIC DNA]</scope>
    <source>
        <strain evidence="1 2">7MK8-2</strain>
    </source>
</reference>
<dbReference type="Proteomes" id="UP000280434">
    <property type="component" value="Unassembled WGS sequence"/>
</dbReference>
<dbReference type="OrthoDB" id="9025843at2"/>
<dbReference type="EMBL" id="RBZV01000006">
    <property type="protein sequence ID" value="RKP47015.1"/>
    <property type="molecule type" value="Genomic_DNA"/>
</dbReference>
<sequence>MIGTRRAYSNQDLTNNGTYFEQVASTDGYVMATIGQPTYTDDYGGTLAGQTFDGGSQTSFVYATGAAFHFKPDPGKKGGGATVKLPVPGSFTMPVKKSEKWTLTFTVIVGSPKIEFYWIPLGPPPTTFTTTTMAGPAPVALPGGGMASILEQSRADLASGRIGATMQDSARQAIAQRMDDLTDVLGNATGMSQDEQDRQRFRQELAKVVCAPESAPLAMTSTEFARNVESLVDMFGRVTGHDFTAEQHDLVAAGVRALVQINENDANRHDLTLIKNNIDLFIDNVREALHLQLDTQQRRLLTRALVRIVGDGSQGDR</sequence>
<protein>
    <submittedName>
        <fullName evidence="1">Uncharacterized protein</fullName>
    </submittedName>
</protein>
<proteinExistence type="predicted"/>
<dbReference type="AlphaFoldDB" id="A0A494X8G5"/>
<name>A0A494X8G5_9BURK</name>
<gene>
    <name evidence="1" type="ORF">D7S89_15785</name>
</gene>
<comment type="caution">
    <text evidence="1">The sequence shown here is derived from an EMBL/GenBank/DDBJ whole genome shotgun (WGS) entry which is preliminary data.</text>
</comment>
<accession>A0A494X8G5</accession>
<organism evidence="1 2">
    <name type="scientific">Trinickia fusca</name>
    <dbReference type="NCBI Taxonomy" id="2419777"/>
    <lineage>
        <taxon>Bacteria</taxon>
        <taxon>Pseudomonadati</taxon>
        <taxon>Pseudomonadota</taxon>
        <taxon>Betaproteobacteria</taxon>
        <taxon>Burkholderiales</taxon>
        <taxon>Burkholderiaceae</taxon>
        <taxon>Trinickia</taxon>
    </lineage>
</organism>
<evidence type="ECO:0000313" key="1">
    <source>
        <dbReference type="EMBL" id="RKP47015.1"/>
    </source>
</evidence>